<protein>
    <submittedName>
        <fullName evidence="2">DUF4037 domain-containing protein</fullName>
    </submittedName>
</protein>
<name>A0A415E0R1_9FIRM</name>
<evidence type="ECO:0000313" key="3">
    <source>
        <dbReference type="Proteomes" id="UP000284841"/>
    </source>
</evidence>
<comment type="caution">
    <text evidence="2">The sequence shown here is derived from an EMBL/GenBank/DDBJ whole genome shotgun (WGS) entry which is preliminary data.</text>
</comment>
<keyword evidence="3" id="KW-1185">Reference proteome</keyword>
<accession>A0A415E0R1</accession>
<evidence type="ECO:0000259" key="1">
    <source>
        <dbReference type="Pfam" id="PF13228"/>
    </source>
</evidence>
<dbReference type="Proteomes" id="UP000284841">
    <property type="component" value="Unassembled WGS sequence"/>
</dbReference>
<dbReference type="InterPro" id="IPR025117">
    <property type="entry name" value="DUF4037"/>
</dbReference>
<sequence>MGKGMELAKGYYLEFGRPMLEEKFPAYVSRIACGFVGEGSDAFGFDDQLSRDHDFGPGFCLWLADEDMERIGPALQEAYLALPQTFQGFERKRDEGMASGRTGVMRISDFYAKFTGMAEGPIEQDQWMRIPEQFLATATNGSVFTDPLGEFTRIREKLLEFYPEDVRIKKLSCNCHKMGQAGQYNYPRLLQRGDFVAAMLALSEFTEAAMKAVYLLNRRYAPYYKWTFRGMADLSKLTNIAPLLSRICKDPCREENVQIVETICIAIREELMKQKLTETTSDFLCDQSFALLEHIEDPYIAGLPLTVG</sequence>
<organism evidence="2 3">
    <name type="scientific">Emergencia timonensis</name>
    <dbReference type="NCBI Taxonomy" id="1776384"/>
    <lineage>
        <taxon>Bacteria</taxon>
        <taxon>Bacillati</taxon>
        <taxon>Bacillota</taxon>
        <taxon>Clostridia</taxon>
        <taxon>Peptostreptococcales</taxon>
        <taxon>Anaerovoracaceae</taxon>
        <taxon>Emergencia</taxon>
    </lineage>
</organism>
<gene>
    <name evidence="2" type="ORF">DW099_10990</name>
</gene>
<proteinExistence type="predicted"/>
<feature type="domain" description="DUF4037" evidence="1">
    <location>
        <begin position="127"/>
        <end position="227"/>
    </location>
</feature>
<dbReference type="RefSeq" id="WP_118335763.1">
    <property type="nucleotide sequence ID" value="NZ_AP025567.1"/>
</dbReference>
<dbReference type="OrthoDB" id="3030at2"/>
<dbReference type="AlphaFoldDB" id="A0A415E0R1"/>
<dbReference type="STRING" id="1776384.GCA_900086585_00686"/>
<dbReference type="Pfam" id="PF13228">
    <property type="entry name" value="DUF4037"/>
    <property type="match status" value="1"/>
</dbReference>
<evidence type="ECO:0000313" key="2">
    <source>
        <dbReference type="EMBL" id="RHJ87219.1"/>
    </source>
</evidence>
<dbReference type="EMBL" id="QRMS01000003">
    <property type="protein sequence ID" value="RHJ87219.1"/>
    <property type="molecule type" value="Genomic_DNA"/>
</dbReference>
<reference evidence="2 3" key="1">
    <citation type="submission" date="2018-08" db="EMBL/GenBank/DDBJ databases">
        <title>A genome reference for cultivated species of the human gut microbiota.</title>
        <authorList>
            <person name="Zou Y."/>
            <person name="Xue W."/>
            <person name="Luo G."/>
        </authorList>
    </citation>
    <scope>NUCLEOTIDE SEQUENCE [LARGE SCALE GENOMIC DNA]</scope>
    <source>
        <strain evidence="2 3">AM07-24</strain>
    </source>
</reference>